<dbReference type="InterPro" id="IPR029045">
    <property type="entry name" value="ClpP/crotonase-like_dom_sf"/>
</dbReference>
<reference evidence="5" key="1">
    <citation type="submission" date="2021-08" db="EMBL/GenBank/DDBJ databases">
        <title>Hoeflea bacterium WL0058 sp. nov., isolated from the sediment.</title>
        <authorList>
            <person name="Wang L."/>
            <person name="Zhang D."/>
        </authorList>
    </citation>
    <scope>NUCLEOTIDE SEQUENCE</scope>
    <source>
        <strain evidence="5">WL0058</strain>
    </source>
</reference>
<dbReference type="RefSeq" id="WP_220230400.1">
    <property type="nucleotide sequence ID" value="NZ_JAICBX010000004.1"/>
</dbReference>
<dbReference type="EMBL" id="JAICBX010000004">
    <property type="protein sequence ID" value="MBW8639686.1"/>
    <property type="molecule type" value="Genomic_DNA"/>
</dbReference>
<dbReference type="InterPro" id="IPR045004">
    <property type="entry name" value="ECH_dom"/>
</dbReference>
<keyword evidence="6" id="KW-1185">Reference proteome</keyword>
<dbReference type="PANTHER" id="PTHR43176">
    <property type="entry name" value="3-HYDROXYISOBUTYRYL-COA HYDROLASE-RELATED"/>
    <property type="match status" value="1"/>
</dbReference>
<dbReference type="InterPro" id="IPR032259">
    <property type="entry name" value="HIBYL-CoA-H"/>
</dbReference>
<dbReference type="Pfam" id="PF16113">
    <property type="entry name" value="ECH_2"/>
    <property type="match status" value="1"/>
</dbReference>
<proteinExistence type="predicted"/>
<evidence type="ECO:0000313" key="5">
    <source>
        <dbReference type="EMBL" id="MBW8639686.1"/>
    </source>
</evidence>
<evidence type="ECO:0000256" key="2">
    <source>
        <dbReference type="ARBA" id="ARBA00011915"/>
    </source>
</evidence>
<gene>
    <name evidence="5" type="ORF">K1W69_21005</name>
</gene>
<organism evidence="5 6">
    <name type="scientific">Flavimaribacter sediminis</name>
    <dbReference type="NCBI Taxonomy" id="2865987"/>
    <lineage>
        <taxon>Bacteria</taxon>
        <taxon>Pseudomonadati</taxon>
        <taxon>Pseudomonadota</taxon>
        <taxon>Alphaproteobacteria</taxon>
        <taxon>Hyphomicrobiales</taxon>
        <taxon>Rhizobiaceae</taxon>
        <taxon>Flavimaribacter</taxon>
    </lineage>
</organism>
<comment type="caution">
    <text evidence="5">The sequence shown here is derived from an EMBL/GenBank/DDBJ whole genome shotgun (WGS) entry which is preliminary data.</text>
</comment>
<dbReference type="GO" id="GO:0006574">
    <property type="term" value="P:L-valine catabolic process"/>
    <property type="evidence" value="ECO:0007669"/>
    <property type="project" value="TreeGrafter"/>
</dbReference>
<dbReference type="AlphaFoldDB" id="A0AAE2ZP72"/>
<evidence type="ECO:0000313" key="6">
    <source>
        <dbReference type="Proteomes" id="UP001196509"/>
    </source>
</evidence>
<feature type="domain" description="Enoyl-CoA hydratase/isomerase" evidence="4">
    <location>
        <begin position="18"/>
        <end position="337"/>
    </location>
</feature>
<protein>
    <recommendedName>
        <fullName evidence="2">3-hydroxyisobutyryl-CoA hydrolase</fullName>
        <ecNumber evidence="2">3.1.2.4</ecNumber>
    </recommendedName>
</protein>
<evidence type="ECO:0000259" key="4">
    <source>
        <dbReference type="Pfam" id="PF16113"/>
    </source>
</evidence>
<dbReference type="PANTHER" id="PTHR43176:SF3">
    <property type="entry name" value="3-HYDROXYISOBUTYRYL-COA HYDROLASE, MITOCHONDRIAL"/>
    <property type="match status" value="1"/>
</dbReference>
<dbReference type="GO" id="GO:0003860">
    <property type="term" value="F:3-hydroxyisobutyryl-CoA hydrolase activity"/>
    <property type="evidence" value="ECO:0007669"/>
    <property type="project" value="UniProtKB-EC"/>
</dbReference>
<sequence>MQFDIAGQIEFEISGRAGVVTLVRERALNALNHGMIKAMSAALGEWQSDERVQVVVIKAAGRAFSAGGDLLEVHTRGMAGDPPYGFFADEYRLNAWLGVYPKPIVSLIDGIVMGGGVGISVHGRYRVMTENAVFAMPEVGIGFFPDVGGSHFLPRLEENFGLYLALTGDRVKSGDALKCGIATHSARSDDLDNILRLLSETGDPEKVLSDLCDPAKAAPASHDHKHIRHIFTGDTLTDVISNLRSRTESDPVAAICQEKMSSKCPVSMAVTFRQLAEGRGRSLAECMRMEYRILVRMLQGHDFYEGIRAVIIDKDATPQWDPDSLDKVTKDMVDAYFTSLENGDLEGVPDA</sequence>
<dbReference type="Gene3D" id="3.90.226.10">
    <property type="entry name" value="2-enoyl-CoA Hydratase, Chain A, domain 1"/>
    <property type="match status" value="1"/>
</dbReference>
<keyword evidence="3" id="KW-0378">Hydrolase</keyword>
<dbReference type="SUPFAM" id="SSF52096">
    <property type="entry name" value="ClpP/crotonase"/>
    <property type="match status" value="1"/>
</dbReference>
<evidence type="ECO:0000256" key="1">
    <source>
        <dbReference type="ARBA" id="ARBA00001709"/>
    </source>
</evidence>
<dbReference type="CDD" id="cd06558">
    <property type="entry name" value="crotonase-like"/>
    <property type="match status" value="1"/>
</dbReference>
<dbReference type="Proteomes" id="UP001196509">
    <property type="component" value="Unassembled WGS sequence"/>
</dbReference>
<dbReference type="EC" id="3.1.2.4" evidence="2"/>
<accession>A0AAE2ZP72</accession>
<evidence type="ECO:0000256" key="3">
    <source>
        <dbReference type="ARBA" id="ARBA00022801"/>
    </source>
</evidence>
<comment type="catalytic activity">
    <reaction evidence="1">
        <text>3-hydroxy-2-methylpropanoyl-CoA + H2O = 3-hydroxy-2-methylpropanoate + CoA + H(+)</text>
        <dbReference type="Rhea" id="RHEA:20888"/>
        <dbReference type="ChEBI" id="CHEBI:11805"/>
        <dbReference type="ChEBI" id="CHEBI:15377"/>
        <dbReference type="ChEBI" id="CHEBI:15378"/>
        <dbReference type="ChEBI" id="CHEBI:57287"/>
        <dbReference type="ChEBI" id="CHEBI:57340"/>
        <dbReference type="EC" id="3.1.2.4"/>
    </reaction>
</comment>
<name>A0AAE2ZP72_9HYPH</name>
<dbReference type="NCBIfam" id="NF004127">
    <property type="entry name" value="PRK05617.1"/>
    <property type="match status" value="1"/>
</dbReference>